<feature type="region of interest" description="Disordered" evidence="1">
    <location>
        <begin position="105"/>
        <end position="148"/>
    </location>
</feature>
<organism evidence="2 3">
    <name type="scientific">Streptomyces hebeiensis</name>
    <dbReference type="NCBI Taxonomy" id="229486"/>
    <lineage>
        <taxon>Bacteria</taxon>
        <taxon>Bacillati</taxon>
        <taxon>Actinomycetota</taxon>
        <taxon>Actinomycetes</taxon>
        <taxon>Kitasatosporales</taxon>
        <taxon>Streptomycetaceae</taxon>
        <taxon>Streptomyces</taxon>
    </lineage>
</organism>
<keyword evidence="3" id="KW-1185">Reference proteome</keyword>
<feature type="region of interest" description="Disordered" evidence="1">
    <location>
        <begin position="49"/>
        <end position="68"/>
    </location>
</feature>
<proteinExistence type="predicted"/>
<comment type="caution">
    <text evidence="2">The sequence shown here is derived from an EMBL/GenBank/DDBJ whole genome shotgun (WGS) entry which is preliminary data.</text>
</comment>
<dbReference type="EMBL" id="BAAAKV010000068">
    <property type="protein sequence ID" value="GAA1192775.1"/>
    <property type="molecule type" value="Genomic_DNA"/>
</dbReference>
<accession>A0ABP4FNC1</accession>
<sequence>MHLVYPAHRPAHDRTAGLVHSLAFIGQPLGDGIQNRPVLPVEIRTGQLPVQQPGNRDVRGTRMGLKGRETGRDQMLGLGRQPAQVVAGPPDVSLSLSDPAAGLIVRAGKAPPGGITSTHRQSERGAGHRHGHTSRSGHCEGVYQHQQS</sequence>
<protein>
    <submittedName>
        <fullName evidence="2">Uncharacterized protein</fullName>
    </submittedName>
</protein>
<evidence type="ECO:0000256" key="1">
    <source>
        <dbReference type="SAM" id="MobiDB-lite"/>
    </source>
</evidence>
<evidence type="ECO:0000313" key="2">
    <source>
        <dbReference type="EMBL" id="GAA1192775.1"/>
    </source>
</evidence>
<feature type="compositionally biased region" description="Basic and acidic residues" evidence="1">
    <location>
        <begin position="56"/>
        <end position="68"/>
    </location>
</feature>
<evidence type="ECO:0000313" key="3">
    <source>
        <dbReference type="Proteomes" id="UP001501371"/>
    </source>
</evidence>
<name>A0ABP4FNC1_9ACTN</name>
<reference evidence="3" key="1">
    <citation type="journal article" date="2019" name="Int. J. Syst. Evol. Microbiol.">
        <title>The Global Catalogue of Microorganisms (GCM) 10K type strain sequencing project: providing services to taxonomists for standard genome sequencing and annotation.</title>
        <authorList>
            <consortium name="The Broad Institute Genomics Platform"/>
            <consortium name="The Broad Institute Genome Sequencing Center for Infectious Disease"/>
            <person name="Wu L."/>
            <person name="Ma J."/>
        </authorList>
    </citation>
    <scope>NUCLEOTIDE SEQUENCE [LARGE SCALE GENOMIC DNA]</scope>
    <source>
        <strain evidence="3">JCM 12696</strain>
    </source>
</reference>
<dbReference type="Proteomes" id="UP001501371">
    <property type="component" value="Unassembled WGS sequence"/>
</dbReference>
<gene>
    <name evidence="2" type="ORF">GCM10009654_57560</name>
</gene>